<reference evidence="8" key="1">
    <citation type="submission" date="2022-10" db="EMBL/GenBank/DDBJ databases">
        <title>The complete genomes of actinobacterial strains from the NBC collection.</title>
        <authorList>
            <person name="Joergensen T.S."/>
            <person name="Alvarez Arevalo M."/>
            <person name="Sterndorff E.B."/>
            <person name="Faurdal D."/>
            <person name="Vuksanovic O."/>
            <person name="Mourched A.-S."/>
            <person name="Charusanti P."/>
            <person name="Shaw S."/>
            <person name="Blin K."/>
            <person name="Weber T."/>
        </authorList>
    </citation>
    <scope>NUCLEOTIDE SEQUENCE</scope>
    <source>
        <strain evidence="8">NBC_00189</strain>
    </source>
</reference>
<evidence type="ECO:0000256" key="3">
    <source>
        <dbReference type="ARBA" id="ARBA00022679"/>
    </source>
</evidence>
<keyword evidence="4" id="KW-0511">Multifunctional enzyme</keyword>
<dbReference type="InterPro" id="IPR036291">
    <property type="entry name" value="NAD(P)-bd_dom_sf"/>
</dbReference>
<evidence type="ECO:0000259" key="6">
    <source>
        <dbReference type="PROSITE" id="PS50075"/>
    </source>
</evidence>
<dbReference type="InterPro" id="IPR057326">
    <property type="entry name" value="KR_dom"/>
</dbReference>
<dbReference type="InterPro" id="IPR050091">
    <property type="entry name" value="PKS_NRPS_Biosynth_Enz"/>
</dbReference>
<organism evidence="8 9">
    <name type="scientific">Streptomyces tauricus</name>
    <dbReference type="NCBI Taxonomy" id="68274"/>
    <lineage>
        <taxon>Bacteria</taxon>
        <taxon>Bacillati</taxon>
        <taxon>Actinomycetota</taxon>
        <taxon>Actinomycetes</taxon>
        <taxon>Kitasatosporales</taxon>
        <taxon>Streptomycetaceae</taxon>
        <taxon>Streptomyces</taxon>
        <taxon>Streptomyces aurantiacus group</taxon>
    </lineage>
</organism>
<dbReference type="PANTHER" id="PTHR43775">
    <property type="entry name" value="FATTY ACID SYNTHASE"/>
    <property type="match status" value="1"/>
</dbReference>
<keyword evidence="9" id="KW-1185">Reference proteome</keyword>
<dbReference type="InterPro" id="IPR020806">
    <property type="entry name" value="PKS_PP-bd"/>
</dbReference>
<dbReference type="Gene3D" id="3.40.50.720">
    <property type="entry name" value="NAD(P)-binding Rossmann-like Domain"/>
    <property type="match status" value="1"/>
</dbReference>
<dbReference type="InterPro" id="IPR049551">
    <property type="entry name" value="PKS_DH_C"/>
</dbReference>
<dbReference type="PROSITE" id="PS52019">
    <property type="entry name" value="PKS_MFAS_DH"/>
    <property type="match status" value="1"/>
</dbReference>
<feature type="region of interest" description="C-terminal hotdog fold" evidence="5">
    <location>
        <begin position="20"/>
        <end position="157"/>
    </location>
</feature>
<dbReference type="SUPFAM" id="SSF47336">
    <property type="entry name" value="ACP-like"/>
    <property type="match status" value="1"/>
</dbReference>
<comment type="caution">
    <text evidence="5">Lacks conserved residue(s) required for the propagation of feature annotation.</text>
</comment>
<feature type="region of interest" description="N-terminal hotdog fold" evidence="5">
    <location>
        <position position="1"/>
    </location>
</feature>
<dbReference type="RefSeq" id="WP_328937024.1">
    <property type="nucleotide sequence ID" value="NZ_CP108133.1"/>
</dbReference>
<dbReference type="Gene3D" id="1.10.1200.10">
    <property type="entry name" value="ACP-like"/>
    <property type="match status" value="1"/>
</dbReference>
<sequence>MTDPADHVPSAAGPWPPAGAVPVRTDDLYALLDARGYQYGSAFRGLRAAWRRGEEVFADIALDGATGGAASYLLHPALFDGALHGALLPSEDRRDALLLPFIWRGVRMRNSGARDVRLHLAPNGDDAVSLTLTDTRGREVASVRSLAFRPVTAEQLDREGLGGTLLRVTWNPVRVPSDDDAPAEARWAFLGTDHLGVTGALKAAGRQIGSYPSLRDLDAGLRAGDTVPDIVVVSCTDESAEARAATQRALVLVQEWLDDDRLGGARLVFVTRGAAAARTGEDVPDLAGAAVWGLVRAAQSEHPGRFHLVDVDDVESFGGALVSGVEAGEPQLAVRDGGLSRPRLVRCPPGTSARRPDTGGTVLVTGGLGALGALVARHLVRRHGVRRLMLLGRRGPATPGAAELAAELTELGADVRVVACDAADRAALERVLASVPDRHPLTTVVHAAGAVDDGTVAELTPRKVERVLRPKINAALNLHELTRCDLILFSSVSGLIGSAGQAAYAAANTFLDALAHRRRAVGLPGVSLAWGLWADGMGAELGTADLARMRRNGLAPISAAQGLALLDAAVSRTEPALVPVRLDDAALRDGAGFLPDLLRDLAAPAPAGTPAGRPAGAEALRERLAGLPAAERDAAVLEFVRAEVAAVLGHRASDTVDPGLEFREIGLDSLTNLELNRRLATATGLRLPATLSFDYPSPAELAGHLARRLA</sequence>
<keyword evidence="3" id="KW-0808">Transferase</keyword>
<dbReference type="Proteomes" id="UP001432166">
    <property type="component" value="Chromosome"/>
</dbReference>
<dbReference type="InterPro" id="IPR013968">
    <property type="entry name" value="PKS_KR"/>
</dbReference>
<feature type="domain" description="Carrier" evidence="6">
    <location>
        <begin position="634"/>
        <end position="709"/>
    </location>
</feature>
<evidence type="ECO:0000256" key="1">
    <source>
        <dbReference type="ARBA" id="ARBA00022450"/>
    </source>
</evidence>
<dbReference type="Pfam" id="PF14765">
    <property type="entry name" value="PS-DH"/>
    <property type="match status" value="1"/>
</dbReference>
<evidence type="ECO:0000256" key="5">
    <source>
        <dbReference type="PROSITE-ProRule" id="PRU01363"/>
    </source>
</evidence>
<dbReference type="SUPFAM" id="SSF51735">
    <property type="entry name" value="NAD(P)-binding Rossmann-fold domains"/>
    <property type="match status" value="2"/>
</dbReference>
<dbReference type="PANTHER" id="PTHR43775:SF51">
    <property type="entry name" value="INACTIVE PHENOLPHTHIOCEROL SYNTHESIS POLYKETIDE SYNTHASE TYPE I PKS1-RELATED"/>
    <property type="match status" value="1"/>
</dbReference>
<name>A0ABZ1J9B2_9ACTN</name>
<feature type="domain" description="PKS/mFAS DH" evidence="7">
    <location>
        <begin position="1"/>
        <end position="157"/>
    </location>
</feature>
<dbReference type="Pfam" id="PF22953">
    <property type="entry name" value="SpnB_Rossmann"/>
    <property type="match status" value="1"/>
</dbReference>
<dbReference type="Gene3D" id="3.10.129.110">
    <property type="entry name" value="Polyketide synthase dehydratase"/>
    <property type="match status" value="1"/>
</dbReference>
<dbReference type="Pfam" id="PF00550">
    <property type="entry name" value="PP-binding"/>
    <property type="match status" value="1"/>
</dbReference>
<accession>A0ABZ1J9B2</accession>
<dbReference type="EMBL" id="CP108133">
    <property type="protein sequence ID" value="WTP48201.1"/>
    <property type="molecule type" value="Genomic_DNA"/>
</dbReference>
<dbReference type="InterPro" id="IPR036736">
    <property type="entry name" value="ACP-like_sf"/>
</dbReference>
<dbReference type="SMART" id="SM00823">
    <property type="entry name" value="PKS_PP"/>
    <property type="match status" value="1"/>
</dbReference>
<evidence type="ECO:0000256" key="4">
    <source>
        <dbReference type="ARBA" id="ARBA00023268"/>
    </source>
</evidence>
<dbReference type="Pfam" id="PF08659">
    <property type="entry name" value="KR"/>
    <property type="match status" value="1"/>
</dbReference>
<keyword evidence="2" id="KW-0597">Phosphoprotein</keyword>
<evidence type="ECO:0000256" key="2">
    <source>
        <dbReference type="ARBA" id="ARBA00022553"/>
    </source>
</evidence>
<dbReference type="PROSITE" id="PS50075">
    <property type="entry name" value="CARRIER"/>
    <property type="match status" value="1"/>
</dbReference>
<dbReference type="InterPro" id="IPR042104">
    <property type="entry name" value="PKS_dehydratase_sf"/>
</dbReference>
<dbReference type="SMART" id="SM01294">
    <property type="entry name" value="PKS_PP_betabranch"/>
    <property type="match status" value="1"/>
</dbReference>
<dbReference type="InterPro" id="IPR055123">
    <property type="entry name" value="SpnB-like_Rossmann"/>
</dbReference>
<dbReference type="InterPro" id="IPR049900">
    <property type="entry name" value="PKS_mFAS_DH"/>
</dbReference>
<proteinExistence type="predicted"/>
<dbReference type="InterPro" id="IPR009081">
    <property type="entry name" value="PP-bd_ACP"/>
</dbReference>
<protein>
    <submittedName>
        <fullName evidence="8">Type I polyketide synthase</fullName>
    </submittedName>
</protein>
<evidence type="ECO:0000259" key="7">
    <source>
        <dbReference type="PROSITE" id="PS52019"/>
    </source>
</evidence>
<keyword evidence="1" id="KW-0596">Phosphopantetheine</keyword>
<evidence type="ECO:0000313" key="8">
    <source>
        <dbReference type="EMBL" id="WTP48201.1"/>
    </source>
</evidence>
<dbReference type="CDD" id="cd08956">
    <property type="entry name" value="KR_3_FAS_SDR_x"/>
    <property type="match status" value="1"/>
</dbReference>
<gene>
    <name evidence="8" type="ORF">OG288_07770</name>
</gene>
<evidence type="ECO:0000313" key="9">
    <source>
        <dbReference type="Proteomes" id="UP001432166"/>
    </source>
</evidence>
<dbReference type="SMART" id="SM00822">
    <property type="entry name" value="PKS_KR"/>
    <property type="match status" value="1"/>
</dbReference>